<dbReference type="InterPro" id="IPR048284">
    <property type="entry name" value="EryCIII-like_N"/>
</dbReference>
<organism evidence="4 5">
    <name type="scientific">Prauserella cavernicola</name>
    <dbReference type="NCBI Taxonomy" id="2800127"/>
    <lineage>
        <taxon>Bacteria</taxon>
        <taxon>Bacillati</taxon>
        <taxon>Actinomycetota</taxon>
        <taxon>Actinomycetes</taxon>
        <taxon>Pseudonocardiales</taxon>
        <taxon>Pseudonocardiaceae</taxon>
        <taxon>Prauserella</taxon>
    </lineage>
</organism>
<feature type="domain" description="Erythromycin biosynthesis protein CIII-like C-terminal" evidence="2">
    <location>
        <begin position="273"/>
        <end position="320"/>
    </location>
</feature>
<dbReference type="SUPFAM" id="SSF53756">
    <property type="entry name" value="UDP-Glycosyltransferase/glycogen phosphorylase"/>
    <property type="match status" value="1"/>
</dbReference>
<gene>
    <name evidence="4" type="ORF">JHE00_26295</name>
</gene>
<name>A0A934V824_9PSEU</name>
<sequence>MRVLFTTYSDRSIFLSMVPLAWALRTEGHEVLFAVQPGFADVVTEAGLTAVPLKADDAFSRTMRYGATRTAVTRPGLLEPYAAADSVEPVTWQRLLSGYEAAVAGWHKVVNFPMIDDLVTLARHWKPDLVIWEPTTYAGAIAAKASGAAHARLLWSIDVFGRTRELYVRLKAQQPPEDRADPLADWLGAYARRYGSDFSEDMITGHFTIDQFPPSLRMPADLHYTSLRYTPYGGPSTIPDWLHHPPEHPRVALTLGITATERFDGYTFDLRDALAALSELDIEIVATIDELTRRRLGPLPGNIRAVPYVPLNALIPTCTA</sequence>
<dbReference type="CDD" id="cd03784">
    <property type="entry name" value="GT1_Gtf-like"/>
    <property type="match status" value="1"/>
</dbReference>
<dbReference type="EMBL" id="JAENJH010000008">
    <property type="protein sequence ID" value="MBK1787855.1"/>
    <property type="molecule type" value="Genomic_DNA"/>
</dbReference>
<dbReference type="Gene3D" id="3.40.50.2000">
    <property type="entry name" value="Glycogen Phosphorylase B"/>
    <property type="match status" value="2"/>
</dbReference>
<dbReference type="Pfam" id="PF21036">
    <property type="entry name" value="EryCIII-like_N"/>
    <property type="match status" value="1"/>
</dbReference>
<evidence type="ECO:0000313" key="4">
    <source>
        <dbReference type="EMBL" id="MBK1787855.1"/>
    </source>
</evidence>
<dbReference type="InterPro" id="IPR010610">
    <property type="entry name" value="EryCIII-like_C"/>
</dbReference>
<feature type="domain" description="Erythromycin biosynthesis protein CIII-like N-terminal" evidence="3">
    <location>
        <begin position="22"/>
        <end position="256"/>
    </location>
</feature>
<reference evidence="4" key="1">
    <citation type="submission" date="2020-12" db="EMBL/GenBank/DDBJ databases">
        <title>Prauserella sp. ASG 168, a novel actinomycete isolated from cave rock.</title>
        <authorList>
            <person name="Suriyachadkun C."/>
        </authorList>
    </citation>
    <scope>NUCLEOTIDE SEQUENCE</scope>
    <source>
        <strain evidence="4">ASG 168</strain>
    </source>
</reference>
<evidence type="ECO:0000313" key="5">
    <source>
        <dbReference type="Proteomes" id="UP000635245"/>
    </source>
</evidence>
<keyword evidence="1" id="KW-0808">Transferase</keyword>
<accession>A0A934V824</accession>
<comment type="caution">
    <text evidence="4">The sequence shown here is derived from an EMBL/GenBank/DDBJ whole genome shotgun (WGS) entry which is preliminary data.</text>
</comment>
<evidence type="ECO:0000259" key="3">
    <source>
        <dbReference type="Pfam" id="PF21036"/>
    </source>
</evidence>
<dbReference type="AlphaFoldDB" id="A0A934V824"/>
<keyword evidence="5" id="KW-1185">Reference proteome</keyword>
<dbReference type="GO" id="GO:0016758">
    <property type="term" value="F:hexosyltransferase activity"/>
    <property type="evidence" value="ECO:0007669"/>
    <property type="project" value="UniProtKB-ARBA"/>
</dbReference>
<proteinExistence type="predicted"/>
<evidence type="ECO:0000256" key="1">
    <source>
        <dbReference type="ARBA" id="ARBA00022679"/>
    </source>
</evidence>
<feature type="non-terminal residue" evidence="4">
    <location>
        <position position="320"/>
    </location>
</feature>
<dbReference type="InterPro" id="IPR002213">
    <property type="entry name" value="UDP_glucos_trans"/>
</dbReference>
<protein>
    <submittedName>
        <fullName evidence="4">DUF1205 domain-containing protein</fullName>
    </submittedName>
</protein>
<dbReference type="RefSeq" id="WP_200322995.1">
    <property type="nucleotide sequence ID" value="NZ_JAENJH010000008.1"/>
</dbReference>
<dbReference type="Proteomes" id="UP000635245">
    <property type="component" value="Unassembled WGS sequence"/>
</dbReference>
<dbReference type="GO" id="GO:0008194">
    <property type="term" value="F:UDP-glycosyltransferase activity"/>
    <property type="evidence" value="ECO:0007669"/>
    <property type="project" value="InterPro"/>
</dbReference>
<evidence type="ECO:0000259" key="2">
    <source>
        <dbReference type="Pfam" id="PF06722"/>
    </source>
</evidence>
<dbReference type="Pfam" id="PF06722">
    <property type="entry name" value="EryCIII-like_C"/>
    <property type="match status" value="1"/>
</dbReference>